<dbReference type="GO" id="GO:0006353">
    <property type="term" value="P:DNA-templated transcription termination"/>
    <property type="evidence" value="ECO:0007669"/>
    <property type="project" value="UniProtKB-KW"/>
</dbReference>
<proteinExistence type="inferred from homology"/>
<dbReference type="InterPro" id="IPR038538">
    <property type="entry name" value="MTERF_sf"/>
</dbReference>
<dbReference type="Pfam" id="PF02536">
    <property type="entry name" value="mTERF"/>
    <property type="match status" value="2"/>
</dbReference>
<dbReference type="GO" id="GO:0009507">
    <property type="term" value="C:chloroplast"/>
    <property type="evidence" value="ECO:0000318"/>
    <property type="project" value="GO_Central"/>
</dbReference>
<sequence length="737" mass="85262">MVYARRCVKFLAFHKHGSMKLKTNRAMFFFLHRHFSTTTKTNFPNLSKIPIKHRNHVIYEAQKALTDYLHNTKSIPFTYAEHIGNNTFCSLTNLISKVNFSPPTFSNNIKRVIRFHPINEFEVFFESIGIDYTLVSDLLPNDKLFFSEDRTLLEAACVLCDFGFPWEKLGVLYMEKSSIFGKSVEELKLRLCWFKRFGFGNVEVIGICLAFPFVLSEEVDQIQKGVFGIDGLFSDLKLIFLDNSLGSYVEGNVDSWYEVCRKLRMFFDLSGWKGNVGELMGKNKSIFVDHKEDEIVHRVEYLCRFGGKKEEVALLILQCPEVLKLDLEKTVINVLELLKHFGMSSKDLEDVIENFGHVLGTIRMVNLPNVMRAMGLQEWFCDKLKGGHHQLLADYIASDRNEDRDKVYQDGLRRIHISRARVHSINKLNFLHRLGFGENALTMNLLDCLHGTSSELQERFDCLLRSRIEFSKLCMMVRKTPRILNQNYEIIEQKVIFFNQKMGTTLDYLETFPAMLHYHLDDRIIPRYRFHTWLTERGLSYRKYSVQSMITDSEKKFVARVFKIHPAAPKHWFEQFCRRKLMVIGEGQSQTKMVEAHILVDALSYKQDTGAAAELCSLLSQGADARIICCSDGDLRCRNEEAMLVLRSGAYSTQSDGDFEINSSDVWLVCCKTVNLERLFFVRSSSDQIFKDFKYSNPQEMLVRSVKLLRSSSTASSLQDDDKLQSCSDMKTTMTCF</sequence>
<dbReference type="OMA" id="APKILNQ"/>
<dbReference type="SMART" id="SM00733">
    <property type="entry name" value="Mterf"/>
    <property type="match status" value="5"/>
</dbReference>
<dbReference type="GO" id="GO:0003676">
    <property type="term" value="F:nucleic acid binding"/>
    <property type="evidence" value="ECO:0007669"/>
    <property type="project" value="InterPro"/>
</dbReference>
<accession>G7KSF7</accession>
<keyword evidence="2" id="KW-0805">Transcription regulation</keyword>
<dbReference type="PaxDb" id="3880-AES80446"/>
<dbReference type="eggNOG" id="KOG1267">
    <property type="taxonomic scope" value="Eukaryota"/>
</dbReference>
<dbReference type="EMBL" id="CM001223">
    <property type="protein sequence ID" value="AES80446.1"/>
    <property type="molecule type" value="Genomic_DNA"/>
</dbReference>
<reference evidence="4 6" key="1">
    <citation type="journal article" date="2011" name="Nature">
        <title>The Medicago genome provides insight into the evolution of rhizobial symbioses.</title>
        <authorList>
            <person name="Young N.D."/>
            <person name="Debelle F."/>
            <person name="Oldroyd G.E."/>
            <person name="Geurts R."/>
            <person name="Cannon S.B."/>
            <person name="Udvardi M.K."/>
            <person name="Benedito V.A."/>
            <person name="Mayer K.F."/>
            <person name="Gouzy J."/>
            <person name="Schoof H."/>
            <person name="Van de Peer Y."/>
            <person name="Proost S."/>
            <person name="Cook D.R."/>
            <person name="Meyers B.C."/>
            <person name="Spannagl M."/>
            <person name="Cheung F."/>
            <person name="De Mita S."/>
            <person name="Krishnakumar V."/>
            <person name="Gundlach H."/>
            <person name="Zhou S."/>
            <person name="Mudge J."/>
            <person name="Bharti A.K."/>
            <person name="Murray J.D."/>
            <person name="Naoumkina M.A."/>
            <person name="Rosen B."/>
            <person name="Silverstein K.A."/>
            <person name="Tang H."/>
            <person name="Rombauts S."/>
            <person name="Zhao P.X."/>
            <person name="Zhou P."/>
            <person name="Barbe V."/>
            <person name="Bardou P."/>
            <person name="Bechner M."/>
            <person name="Bellec A."/>
            <person name="Berger A."/>
            <person name="Berges H."/>
            <person name="Bidwell S."/>
            <person name="Bisseling T."/>
            <person name="Choisne N."/>
            <person name="Couloux A."/>
            <person name="Denny R."/>
            <person name="Deshpande S."/>
            <person name="Dai X."/>
            <person name="Doyle J.J."/>
            <person name="Dudez A.M."/>
            <person name="Farmer A.D."/>
            <person name="Fouteau S."/>
            <person name="Franken C."/>
            <person name="Gibelin C."/>
            <person name="Gish J."/>
            <person name="Goldstein S."/>
            <person name="Gonzalez A.J."/>
            <person name="Green P.J."/>
            <person name="Hallab A."/>
            <person name="Hartog M."/>
            <person name="Hua A."/>
            <person name="Humphray S.J."/>
            <person name="Jeong D.H."/>
            <person name="Jing Y."/>
            <person name="Jocker A."/>
            <person name="Kenton S.M."/>
            <person name="Kim D.J."/>
            <person name="Klee K."/>
            <person name="Lai H."/>
            <person name="Lang C."/>
            <person name="Lin S."/>
            <person name="Macmil S.L."/>
            <person name="Magdelenat G."/>
            <person name="Matthews L."/>
            <person name="McCorrison J."/>
            <person name="Monaghan E.L."/>
            <person name="Mun J.H."/>
            <person name="Najar F.Z."/>
            <person name="Nicholson C."/>
            <person name="Noirot C."/>
            <person name="O'Bleness M."/>
            <person name="Paule C.R."/>
            <person name="Poulain J."/>
            <person name="Prion F."/>
            <person name="Qin B."/>
            <person name="Qu C."/>
            <person name="Retzel E.F."/>
            <person name="Riddle C."/>
            <person name="Sallet E."/>
            <person name="Samain S."/>
            <person name="Samson N."/>
            <person name="Sanders I."/>
            <person name="Saurat O."/>
            <person name="Scarpelli C."/>
            <person name="Schiex T."/>
            <person name="Segurens B."/>
            <person name="Severin A.J."/>
            <person name="Sherrier D.J."/>
            <person name="Shi R."/>
            <person name="Sims S."/>
            <person name="Singer S.R."/>
            <person name="Sinharoy S."/>
            <person name="Sterck L."/>
            <person name="Viollet A."/>
            <person name="Wang B.B."/>
            <person name="Wang K."/>
            <person name="Wang M."/>
            <person name="Wang X."/>
            <person name="Warfsmann J."/>
            <person name="Weissenbach J."/>
            <person name="White D.D."/>
            <person name="White J.D."/>
            <person name="Wiley G.B."/>
            <person name="Wincker P."/>
            <person name="Xing Y."/>
            <person name="Yang L."/>
            <person name="Yao Z."/>
            <person name="Ying F."/>
            <person name="Zhai J."/>
            <person name="Zhou L."/>
            <person name="Zuber A."/>
            <person name="Denarie J."/>
            <person name="Dixon R.A."/>
            <person name="May G.D."/>
            <person name="Schwartz D.C."/>
            <person name="Rogers J."/>
            <person name="Quetier F."/>
            <person name="Town C.D."/>
            <person name="Roe B.A."/>
        </authorList>
    </citation>
    <scope>NUCLEOTIDE SEQUENCE [LARGE SCALE GENOMIC DNA]</scope>
    <source>
        <strain evidence="4">A17</strain>
        <strain evidence="5 6">cv. Jemalong A17</strain>
    </source>
</reference>
<keyword evidence="2" id="KW-0804">Transcription</keyword>
<evidence type="ECO:0000313" key="4">
    <source>
        <dbReference type="EMBL" id="AES80446.1"/>
    </source>
</evidence>
<evidence type="ECO:0000256" key="2">
    <source>
        <dbReference type="ARBA" id="ARBA00022472"/>
    </source>
</evidence>
<dbReference type="InterPro" id="IPR003690">
    <property type="entry name" value="MTERF"/>
</dbReference>
<organism evidence="4 6">
    <name type="scientific">Medicago truncatula</name>
    <name type="common">Barrel medic</name>
    <name type="synonym">Medicago tribuloides</name>
    <dbReference type="NCBI Taxonomy" id="3880"/>
    <lineage>
        <taxon>Eukaryota</taxon>
        <taxon>Viridiplantae</taxon>
        <taxon>Streptophyta</taxon>
        <taxon>Embryophyta</taxon>
        <taxon>Tracheophyta</taxon>
        <taxon>Spermatophyta</taxon>
        <taxon>Magnoliopsida</taxon>
        <taxon>eudicotyledons</taxon>
        <taxon>Gunneridae</taxon>
        <taxon>Pentapetalae</taxon>
        <taxon>rosids</taxon>
        <taxon>fabids</taxon>
        <taxon>Fabales</taxon>
        <taxon>Fabaceae</taxon>
        <taxon>Papilionoideae</taxon>
        <taxon>50 kb inversion clade</taxon>
        <taxon>NPAAA clade</taxon>
        <taxon>Hologalegina</taxon>
        <taxon>IRL clade</taxon>
        <taxon>Trifolieae</taxon>
        <taxon>Medicago</taxon>
    </lineage>
</organism>
<dbReference type="PANTHER" id="PTHR13068:SF113">
    <property type="entry name" value="TRANSCRIPTION TERMINATION FACTOR MTEF18, MITOCHONDRIAL"/>
    <property type="match status" value="1"/>
</dbReference>
<protein>
    <submittedName>
        <fullName evidence="4">Transcription termination factor family protein</fullName>
    </submittedName>
</protein>
<evidence type="ECO:0000256" key="3">
    <source>
        <dbReference type="ARBA" id="ARBA00022946"/>
    </source>
</evidence>
<evidence type="ECO:0000313" key="5">
    <source>
        <dbReference type="EnsemblPlants" id="AES80446"/>
    </source>
</evidence>
<dbReference type="PANTHER" id="PTHR13068">
    <property type="entry name" value="CGI-12 PROTEIN-RELATED"/>
    <property type="match status" value="1"/>
</dbReference>
<dbReference type="AlphaFoldDB" id="G7KSF7"/>
<comment type="similarity">
    <text evidence="1">Belongs to the mTERF family.</text>
</comment>
<keyword evidence="2" id="KW-0806">Transcription termination</keyword>
<evidence type="ECO:0000256" key="1">
    <source>
        <dbReference type="ARBA" id="ARBA00007692"/>
    </source>
</evidence>
<dbReference type="EnsemblPlants" id="AES80446">
    <property type="protein sequence ID" value="AES80446"/>
    <property type="gene ID" value="MTR_7g080620"/>
</dbReference>
<evidence type="ECO:0000313" key="6">
    <source>
        <dbReference type="Proteomes" id="UP000002051"/>
    </source>
</evidence>
<name>G7KSF7_MEDTR</name>
<reference evidence="5" key="3">
    <citation type="submission" date="2015-04" db="UniProtKB">
        <authorList>
            <consortium name="EnsemblPlants"/>
        </authorList>
    </citation>
    <scope>IDENTIFICATION</scope>
    <source>
        <strain evidence="5">cv. Jemalong A17</strain>
    </source>
</reference>
<dbReference type="GO" id="GO:0009658">
    <property type="term" value="P:chloroplast organization"/>
    <property type="evidence" value="ECO:0000318"/>
    <property type="project" value="GO_Central"/>
</dbReference>
<keyword evidence="6" id="KW-1185">Reference proteome</keyword>
<keyword evidence="3" id="KW-0809">Transit peptide</keyword>
<dbReference type="HOGENOM" id="CLU_021017_0_1_1"/>
<reference evidence="4 6" key="2">
    <citation type="journal article" date="2014" name="BMC Genomics">
        <title>An improved genome release (version Mt4.0) for the model legume Medicago truncatula.</title>
        <authorList>
            <person name="Tang H."/>
            <person name="Krishnakumar V."/>
            <person name="Bidwell S."/>
            <person name="Rosen B."/>
            <person name="Chan A."/>
            <person name="Zhou S."/>
            <person name="Gentzbittel L."/>
            <person name="Childs K.L."/>
            <person name="Yandell M."/>
            <person name="Gundlach H."/>
            <person name="Mayer K.F."/>
            <person name="Schwartz D.C."/>
            <person name="Town C.D."/>
        </authorList>
    </citation>
    <scope>GENOME REANNOTATION</scope>
    <source>
        <strain evidence="5 6">cv. Jemalong A17</strain>
    </source>
</reference>
<dbReference type="Proteomes" id="UP000002051">
    <property type="component" value="Unassembled WGS sequence"/>
</dbReference>
<dbReference type="Gene3D" id="1.25.70.10">
    <property type="entry name" value="Transcription termination factor 3, mitochondrial"/>
    <property type="match status" value="3"/>
</dbReference>
<dbReference type="STRING" id="3880.G7KSF7"/>
<gene>
    <name evidence="4" type="ordered locus">MTR_7g080620</name>
</gene>